<dbReference type="EMBL" id="JFFR01000009">
    <property type="protein sequence ID" value="KDN29320.1"/>
    <property type="molecule type" value="Genomic_DNA"/>
</dbReference>
<dbReference type="SUPFAM" id="SSF56529">
    <property type="entry name" value="FAH"/>
    <property type="match status" value="1"/>
</dbReference>
<dbReference type="GO" id="GO:0018773">
    <property type="term" value="F:acetylpyruvate hydrolase activity"/>
    <property type="evidence" value="ECO:0007669"/>
    <property type="project" value="TreeGrafter"/>
</dbReference>
<dbReference type="PANTHER" id="PTHR11820:SF7">
    <property type="entry name" value="ACYLPYRUVASE FAHD1, MITOCHONDRIAL"/>
    <property type="match status" value="1"/>
</dbReference>
<dbReference type="STRING" id="212667.VFDL14_14140"/>
<dbReference type="Proteomes" id="UP000027219">
    <property type="component" value="Unassembled WGS sequence"/>
</dbReference>
<dbReference type="RefSeq" id="WP_032550256.1">
    <property type="nucleotide sequence ID" value="NZ_JBEEAX010000004.1"/>
</dbReference>
<reference evidence="3 4" key="1">
    <citation type="submission" date="2014-02" db="EMBL/GenBank/DDBJ databases">
        <title>Vibrio fortis Dalian14 Genome Sequencing.</title>
        <authorList>
            <person name="Wang Y."/>
            <person name="Song L."/>
            <person name="Liu G."/>
            <person name="Ding J."/>
        </authorList>
    </citation>
    <scope>NUCLEOTIDE SEQUENCE [LARGE SCALE GENOMIC DNA]</scope>
    <source>
        <strain evidence="3 4">Dalian14</strain>
    </source>
</reference>
<proteinExistence type="predicted"/>
<feature type="domain" description="Fumarylacetoacetase-like C-terminal" evidence="2">
    <location>
        <begin position="21"/>
        <end position="190"/>
    </location>
</feature>
<dbReference type="InterPro" id="IPR011234">
    <property type="entry name" value="Fumarylacetoacetase-like_C"/>
</dbReference>
<keyword evidence="1" id="KW-0479">Metal-binding</keyword>
<dbReference type="InterPro" id="IPR036663">
    <property type="entry name" value="Fumarylacetoacetase_C_sf"/>
</dbReference>
<organism evidence="3 4">
    <name type="scientific">Vibrio fortis</name>
    <dbReference type="NCBI Taxonomy" id="212667"/>
    <lineage>
        <taxon>Bacteria</taxon>
        <taxon>Pseudomonadati</taxon>
        <taxon>Pseudomonadota</taxon>
        <taxon>Gammaproteobacteria</taxon>
        <taxon>Vibrionales</taxon>
        <taxon>Vibrionaceae</taxon>
        <taxon>Vibrio</taxon>
    </lineage>
</organism>
<name>A0A066UQG9_9VIBR</name>
<gene>
    <name evidence="3" type="ORF">VFDL14_14140</name>
</gene>
<comment type="caution">
    <text evidence="3">The sequence shown here is derived from an EMBL/GenBank/DDBJ whole genome shotgun (WGS) entry which is preliminary data.</text>
</comment>
<dbReference type="OrthoDB" id="9805307at2"/>
<protein>
    <submittedName>
        <fullName evidence="3">2-keto-4-pentenoate hydratase</fullName>
    </submittedName>
</protein>
<dbReference type="GO" id="GO:0046872">
    <property type="term" value="F:metal ion binding"/>
    <property type="evidence" value="ECO:0007669"/>
    <property type="project" value="UniProtKB-KW"/>
</dbReference>
<accession>A0A066UQG9</accession>
<sequence length="210" mass="23447">MSNTHVEQQWQDSKITATPSKVLCVGRNYVDHIEELNNAIPEHMVVFNKPSTCVTSTLTSFHQEALHYEAEICFIVEQGQYVAVGLGLDLTKRELQTYLKGKGLPWERAKAFDGSAVLSRFVSLDGVDLSDLHLELFINCVRVQKGHVSQMLYPPQIILEELSSYTTLLDGDVVMTGTPKGVGEVHQGDLFLGRLKCGEQTLVEIEWVAK</sequence>
<dbReference type="Gene3D" id="3.90.850.10">
    <property type="entry name" value="Fumarylacetoacetase-like, C-terminal domain"/>
    <property type="match status" value="1"/>
</dbReference>
<evidence type="ECO:0000259" key="2">
    <source>
        <dbReference type="Pfam" id="PF01557"/>
    </source>
</evidence>
<keyword evidence="4" id="KW-1185">Reference proteome</keyword>
<dbReference type="AlphaFoldDB" id="A0A066UQG9"/>
<evidence type="ECO:0000313" key="4">
    <source>
        <dbReference type="Proteomes" id="UP000027219"/>
    </source>
</evidence>
<dbReference type="PANTHER" id="PTHR11820">
    <property type="entry name" value="ACYLPYRUVASE"/>
    <property type="match status" value="1"/>
</dbReference>
<dbReference type="Pfam" id="PF01557">
    <property type="entry name" value="FAA_hydrolase"/>
    <property type="match status" value="1"/>
</dbReference>
<evidence type="ECO:0000256" key="1">
    <source>
        <dbReference type="ARBA" id="ARBA00022723"/>
    </source>
</evidence>
<evidence type="ECO:0000313" key="3">
    <source>
        <dbReference type="EMBL" id="KDN29320.1"/>
    </source>
</evidence>